<organism evidence="2 3">
    <name type="scientific">Aliidongia dinghuensis</name>
    <dbReference type="NCBI Taxonomy" id="1867774"/>
    <lineage>
        <taxon>Bacteria</taxon>
        <taxon>Pseudomonadati</taxon>
        <taxon>Pseudomonadota</taxon>
        <taxon>Alphaproteobacteria</taxon>
        <taxon>Rhodospirillales</taxon>
        <taxon>Dongiaceae</taxon>
        <taxon>Aliidongia</taxon>
    </lineage>
</organism>
<accession>A0A8J3E3B7</accession>
<evidence type="ECO:0000313" key="2">
    <source>
        <dbReference type="EMBL" id="GGF17715.1"/>
    </source>
</evidence>
<name>A0A8J3E3B7_9PROT</name>
<dbReference type="Proteomes" id="UP000646365">
    <property type="component" value="Unassembled WGS sequence"/>
</dbReference>
<reference evidence="2" key="2">
    <citation type="submission" date="2020-09" db="EMBL/GenBank/DDBJ databases">
        <authorList>
            <person name="Sun Q."/>
            <person name="Zhou Y."/>
        </authorList>
    </citation>
    <scope>NUCLEOTIDE SEQUENCE</scope>
    <source>
        <strain evidence="2">CGMCC 1.15725</strain>
    </source>
</reference>
<evidence type="ECO:0000256" key="1">
    <source>
        <dbReference type="SAM" id="MobiDB-lite"/>
    </source>
</evidence>
<reference evidence="2" key="1">
    <citation type="journal article" date="2014" name="Int. J. Syst. Evol. Microbiol.">
        <title>Complete genome sequence of Corynebacterium casei LMG S-19264T (=DSM 44701T), isolated from a smear-ripened cheese.</title>
        <authorList>
            <consortium name="US DOE Joint Genome Institute (JGI-PGF)"/>
            <person name="Walter F."/>
            <person name="Albersmeier A."/>
            <person name="Kalinowski J."/>
            <person name="Ruckert C."/>
        </authorList>
    </citation>
    <scope>NUCLEOTIDE SEQUENCE</scope>
    <source>
        <strain evidence="2">CGMCC 1.15725</strain>
    </source>
</reference>
<keyword evidence="3" id="KW-1185">Reference proteome</keyword>
<protein>
    <submittedName>
        <fullName evidence="2">Uncharacterized protein</fullName>
    </submittedName>
</protein>
<evidence type="ECO:0000313" key="3">
    <source>
        <dbReference type="Proteomes" id="UP000646365"/>
    </source>
</evidence>
<sequence length="91" mass="9575">MLPLLAAANGALAASCKETAGAEQAKAYVEQCLEVSPATHPPCNALNPCELIQDEIRRGCAILVKSGDDVPPFCKSELPPGQKDEGQEEPE</sequence>
<gene>
    <name evidence="2" type="ORF">GCM10011611_24470</name>
</gene>
<feature type="region of interest" description="Disordered" evidence="1">
    <location>
        <begin position="71"/>
        <end position="91"/>
    </location>
</feature>
<proteinExistence type="predicted"/>
<comment type="caution">
    <text evidence="2">The sequence shown here is derived from an EMBL/GenBank/DDBJ whole genome shotgun (WGS) entry which is preliminary data.</text>
</comment>
<dbReference type="AlphaFoldDB" id="A0A8J3E3B7"/>
<dbReference type="EMBL" id="BMJQ01000005">
    <property type="protein sequence ID" value="GGF17715.1"/>
    <property type="molecule type" value="Genomic_DNA"/>
</dbReference>